<reference evidence="1" key="1">
    <citation type="submission" date="2020-05" db="EMBL/GenBank/DDBJ databases">
        <title>WGS assembly of Panicum virgatum.</title>
        <authorList>
            <person name="Lovell J.T."/>
            <person name="Jenkins J."/>
            <person name="Shu S."/>
            <person name="Juenger T.E."/>
            <person name="Schmutz J."/>
        </authorList>
    </citation>
    <scope>NUCLEOTIDE SEQUENCE</scope>
    <source>
        <strain evidence="1">AP13</strain>
    </source>
</reference>
<protein>
    <submittedName>
        <fullName evidence="1">Uncharacterized protein</fullName>
    </submittedName>
</protein>
<dbReference type="AlphaFoldDB" id="A0A8T0PBP1"/>
<dbReference type="Proteomes" id="UP000823388">
    <property type="component" value="Chromosome 8N"/>
</dbReference>
<name>A0A8T0PBP1_PANVG</name>
<comment type="caution">
    <text evidence="1">The sequence shown here is derived from an EMBL/GenBank/DDBJ whole genome shotgun (WGS) entry which is preliminary data.</text>
</comment>
<sequence>MMACHLIGYPDLFVSFMCNTVEEGDGNNASLGIHAISSTMFQDKLRQLMRKKMKKLDYTAGEYMQCNYLQASIPKEGPPTRS</sequence>
<evidence type="ECO:0000313" key="1">
    <source>
        <dbReference type="EMBL" id="KAG2559233.1"/>
    </source>
</evidence>
<gene>
    <name evidence="1" type="ORF">PVAP13_8NG313384</name>
</gene>
<dbReference type="EMBL" id="CM029052">
    <property type="protein sequence ID" value="KAG2559233.1"/>
    <property type="molecule type" value="Genomic_DNA"/>
</dbReference>
<proteinExistence type="predicted"/>
<evidence type="ECO:0000313" key="2">
    <source>
        <dbReference type="Proteomes" id="UP000823388"/>
    </source>
</evidence>
<accession>A0A8T0PBP1</accession>
<keyword evidence="2" id="KW-1185">Reference proteome</keyword>
<organism evidence="1 2">
    <name type="scientific">Panicum virgatum</name>
    <name type="common">Blackwell switchgrass</name>
    <dbReference type="NCBI Taxonomy" id="38727"/>
    <lineage>
        <taxon>Eukaryota</taxon>
        <taxon>Viridiplantae</taxon>
        <taxon>Streptophyta</taxon>
        <taxon>Embryophyta</taxon>
        <taxon>Tracheophyta</taxon>
        <taxon>Spermatophyta</taxon>
        <taxon>Magnoliopsida</taxon>
        <taxon>Liliopsida</taxon>
        <taxon>Poales</taxon>
        <taxon>Poaceae</taxon>
        <taxon>PACMAD clade</taxon>
        <taxon>Panicoideae</taxon>
        <taxon>Panicodae</taxon>
        <taxon>Paniceae</taxon>
        <taxon>Panicinae</taxon>
        <taxon>Panicum</taxon>
        <taxon>Panicum sect. Hiantes</taxon>
    </lineage>
</organism>